<evidence type="ECO:0008006" key="4">
    <source>
        <dbReference type="Google" id="ProtNLM"/>
    </source>
</evidence>
<accession>A0AAW6U7Q3</accession>
<sequence length="485" mass="57305">MKRRVAIAGSLTILIFVLMPIALILLELRGQGIFMITAILTLVYVGVYVFGGVPKLIIAFIYGFITFMFLYLLEEPYHLPFIIIGTLLFVLNPLSGFESYMESKMNDEDVLPIRISIRGSFWPFFSYQKEMKNFYHLPQARKLYTKKWYLQLRQLTTLFLITLGIFLFILGINNIANSLDNFDWINFFIFYNVVIIFILAFFLYKKGFTSTFRTLVISLFLPIIFLIFISTFPIALKFSLAGAMFLIGIIVGVIELIKYFQRVAYDVYHYHDVDLQKEVFANALFEPLVYNESYILCAQYKIKVDLDTFQKHFHDILVYANYFKFIITAYTYDKQFVELHADFHYRKKKRAEKFKAFLETKFKSEIPLQVEEDPNKEFYEKNFFHRPDYIIARAQNLASLLKELEIKTKIIVSMIVYFELEEELEAFSEDHPVIRLDDLSEEDYLTVRVNIPTINVDYMIESKIREVLLSLMINHGKFVRISVYY</sequence>
<feature type="transmembrane region" description="Helical" evidence="1">
    <location>
        <begin position="155"/>
        <end position="172"/>
    </location>
</feature>
<gene>
    <name evidence="2" type="ORF">QJ521_00275</name>
</gene>
<evidence type="ECO:0000256" key="1">
    <source>
        <dbReference type="SAM" id="Phobius"/>
    </source>
</evidence>
<organism evidence="2 3">
    <name type="scientific">Peloplasma aerotolerans</name>
    <dbReference type="NCBI Taxonomy" id="3044389"/>
    <lineage>
        <taxon>Bacteria</taxon>
        <taxon>Bacillati</taxon>
        <taxon>Mycoplasmatota</taxon>
        <taxon>Mollicutes</taxon>
        <taxon>Acholeplasmatales</taxon>
        <taxon>Acholeplasmataceae</taxon>
        <taxon>Peloplasma</taxon>
    </lineage>
</organism>
<name>A0AAW6U7Q3_9MOLU</name>
<dbReference type="EMBL" id="JASCXW010000001">
    <property type="protein sequence ID" value="MDI6451984.1"/>
    <property type="molecule type" value="Genomic_DNA"/>
</dbReference>
<proteinExistence type="predicted"/>
<feature type="transmembrane region" description="Helical" evidence="1">
    <location>
        <begin position="7"/>
        <end position="26"/>
    </location>
</feature>
<keyword evidence="3" id="KW-1185">Reference proteome</keyword>
<protein>
    <recommendedName>
        <fullName evidence="4">MFS transporter</fullName>
    </recommendedName>
</protein>
<keyword evidence="1" id="KW-0472">Membrane</keyword>
<comment type="caution">
    <text evidence="2">The sequence shown here is derived from an EMBL/GenBank/DDBJ whole genome shotgun (WGS) entry which is preliminary data.</text>
</comment>
<dbReference type="Proteomes" id="UP001431532">
    <property type="component" value="Unassembled WGS sequence"/>
</dbReference>
<feature type="transmembrane region" description="Helical" evidence="1">
    <location>
        <begin position="242"/>
        <end position="260"/>
    </location>
</feature>
<dbReference type="RefSeq" id="WP_282838365.1">
    <property type="nucleotide sequence ID" value="NZ_JASCXW010000001.1"/>
</dbReference>
<reference evidence="2" key="1">
    <citation type="submission" date="2023-05" db="EMBL/GenBank/DDBJ databases">
        <title>Mariniplasma microaerophilum sp. nov., a novel anaerobic mollicute isolated from terrestrial mud volcano, Taman Peninsula, Russia.</title>
        <authorList>
            <person name="Khomyakova M.A."/>
            <person name="Merkel A.Y."/>
            <person name="Slobodkin A.I."/>
        </authorList>
    </citation>
    <scope>NUCLEOTIDE SEQUENCE</scope>
    <source>
        <strain evidence="2">M4Ah</strain>
    </source>
</reference>
<keyword evidence="1" id="KW-1133">Transmembrane helix</keyword>
<keyword evidence="1" id="KW-0812">Transmembrane</keyword>
<feature type="transmembrane region" description="Helical" evidence="1">
    <location>
        <begin position="56"/>
        <end position="73"/>
    </location>
</feature>
<evidence type="ECO:0000313" key="2">
    <source>
        <dbReference type="EMBL" id="MDI6451984.1"/>
    </source>
</evidence>
<feature type="transmembrane region" description="Helical" evidence="1">
    <location>
        <begin position="79"/>
        <end position="97"/>
    </location>
</feature>
<feature type="transmembrane region" description="Helical" evidence="1">
    <location>
        <begin position="216"/>
        <end position="236"/>
    </location>
</feature>
<evidence type="ECO:0000313" key="3">
    <source>
        <dbReference type="Proteomes" id="UP001431532"/>
    </source>
</evidence>
<feature type="transmembrane region" description="Helical" evidence="1">
    <location>
        <begin position="32"/>
        <end position="51"/>
    </location>
</feature>
<dbReference type="AlphaFoldDB" id="A0AAW6U7Q3"/>
<feature type="transmembrane region" description="Helical" evidence="1">
    <location>
        <begin position="184"/>
        <end position="204"/>
    </location>
</feature>